<organism evidence="1 2">
    <name type="scientific">Apiospora rasikravindrae</name>
    <dbReference type="NCBI Taxonomy" id="990691"/>
    <lineage>
        <taxon>Eukaryota</taxon>
        <taxon>Fungi</taxon>
        <taxon>Dikarya</taxon>
        <taxon>Ascomycota</taxon>
        <taxon>Pezizomycotina</taxon>
        <taxon>Sordariomycetes</taxon>
        <taxon>Xylariomycetidae</taxon>
        <taxon>Amphisphaeriales</taxon>
        <taxon>Apiosporaceae</taxon>
        <taxon>Apiospora</taxon>
    </lineage>
</organism>
<name>A0ABR1T0P7_9PEZI</name>
<proteinExistence type="predicted"/>
<evidence type="ECO:0000313" key="1">
    <source>
        <dbReference type="EMBL" id="KAK8040148.1"/>
    </source>
</evidence>
<keyword evidence="2" id="KW-1185">Reference proteome</keyword>
<dbReference type="EMBL" id="JAQQWK010000006">
    <property type="protein sequence ID" value="KAK8040148.1"/>
    <property type="molecule type" value="Genomic_DNA"/>
</dbReference>
<comment type="caution">
    <text evidence="1">The sequence shown here is derived from an EMBL/GenBank/DDBJ whole genome shotgun (WGS) entry which is preliminary data.</text>
</comment>
<gene>
    <name evidence="1" type="ORF">PG993_008559</name>
</gene>
<sequence>MDVAKIINDAAQQIGGLDFGRGRAFNKPNVVFAAFVGNHVDEVIQGMTRGQVTAALKTRLATMASHATRGHDVFTRLRGHSAFYSYIALEMNPLAPLSAADVESIFSSLEKARERAVSASQSSGNAQKSKLILALDVLLKLRQKANDLGRHNHMITLKPKTSSRPSTLRGPKNNTGVAIDNNTVWPPAHFSALDVAHLCQQDVHTALFGITPDKPGSEPTYPTEQDNPLAVRRFLCYENLTKNKAGSTTWALYCAPVAFLDDGAREKWYVNTGHSSRFYSTLPEFIAYAKDALSRDATERVICMLTPWFYEVNEVMTFSGGHVALPLVWRDMCYRSGMTLVVDKDGNLEDNKTWKFKVVIFQPQAPRYPPRRPPRRRQRREAGRVFQALAGSMHYVEGAWVGGTLKPGGDDGSGVASRRGVSPDSVELAAAMVTELTEDPQSLTTDSMTMSTRHFRNADVRQSAWDA</sequence>
<protein>
    <submittedName>
        <fullName evidence="1">Uncharacterized protein</fullName>
    </submittedName>
</protein>
<dbReference type="Proteomes" id="UP001444661">
    <property type="component" value="Unassembled WGS sequence"/>
</dbReference>
<accession>A0ABR1T0P7</accession>
<reference evidence="1 2" key="1">
    <citation type="submission" date="2023-01" db="EMBL/GenBank/DDBJ databases">
        <title>Analysis of 21 Apiospora genomes using comparative genomics revels a genus with tremendous synthesis potential of carbohydrate active enzymes and secondary metabolites.</title>
        <authorList>
            <person name="Sorensen T."/>
        </authorList>
    </citation>
    <scope>NUCLEOTIDE SEQUENCE [LARGE SCALE GENOMIC DNA]</scope>
    <source>
        <strain evidence="1 2">CBS 33761</strain>
    </source>
</reference>
<evidence type="ECO:0000313" key="2">
    <source>
        <dbReference type="Proteomes" id="UP001444661"/>
    </source>
</evidence>